<sequence length="341" mass="39118">MKVYFCINESGLVHYIDHLRAAVRSARQIGRLEPHILFDGDPAILKEALAGCEAAIHRQKSSVAEEIAQTEETAEWRRGVAEGALLRLEIPVVETDDDYVLYCDCDTIFTRAVGLSHLKPRFLAAAPGHNPNEWDMICSGVLLLNVKNMRAEYPAYMKYAAANLGRPAYYDQEVLNEYFVGRIDRLPIEYHWKTYWGANPLAYIVHFHGLKRTHLAWMRDPIRRAELKKLYFLIMFENDGFEYYGKVFDSIVTNEAPSFARLILGRVKDVLRFVFRRARKFSYRLLEEDVPSTFDETSYLYNNPDIAIGVYNGAIRSGWSHYRVHGKLEGRPGGAVESKAV</sequence>
<reference evidence="1 2" key="1">
    <citation type="journal article" date="2023" name="Int. J. Syst. Evol. Microbiol.">
        <title>Methylocystis iwaonis sp. nov., a type II methane-oxidizing bacterium from surface soil of a rice paddy field in Japan, and emended description of the genus Methylocystis (ex Whittenbury et al. 1970) Bowman et al. 1993.</title>
        <authorList>
            <person name="Kaise H."/>
            <person name="Sawadogo J.B."/>
            <person name="Alam M.S."/>
            <person name="Ueno C."/>
            <person name="Dianou D."/>
            <person name="Shinjo R."/>
            <person name="Asakawa S."/>
        </authorList>
    </citation>
    <scope>NUCLEOTIDE SEQUENCE [LARGE SCALE GENOMIC DNA]</scope>
    <source>
        <strain evidence="1 2">SS37A-Re</strain>
    </source>
</reference>
<proteinExistence type="predicted"/>
<name>A0ABM8E401_9HYPH</name>
<dbReference type="EMBL" id="AP027142">
    <property type="protein sequence ID" value="BDV32734.1"/>
    <property type="molecule type" value="Genomic_DNA"/>
</dbReference>
<dbReference type="SUPFAM" id="SSF53448">
    <property type="entry name" value="Nucleotide-diphospho-sugar transferases"/>
    <property type="match status" value="1"/>
</dbReference>
<dbReference type="Proteomes" id="UP001317629">
    <property type="component" value="Chromosome"/>
</dbReference>
<dbReference type="RefSeq" id="WP_281929914.1">
    <property type="nucleotide sequence ID" value="NZ_AP027142.1"/>
</dbReference>
<evidence type="ECO:0000313" key="2">
    <source>
        <dbReference type="Proteomes" id="UP001317629"/>
    </source>
</evidence>
<organism evidence="1 2">
    <name type="scientific">Methylocystis iwaonis</name>
    <dbReference type="NCBI Taxonomy" id="2885079"/>
    <lineage>
        <taxon>Bacteria</taxon>
        <taxon>Pseudomonadati</taxon>
        <taxon>Pseudomonadota</taxon>
        <taxon>Alphaproteobacteria</taxon>
        <taxon>Hyphomicrobiales</taxon>
        <taxon>Methylocystaceae</taxon>
        <taxon>Methylocystis</taxon>
    </lineage>
</organism>
<dbReference type="InterPro" id="IPR029044">
    <property type="entry name" value="Nucleotide-diphossugar_trans"/>
</dbReference>
<dbReference type="Gene3D" id="3.90.550.10">
    <property type="entry name" value="Spore Coat Polysaccharide Biosynthesis Protein SpsA, Chain A"/>
    <property type="match status" value="1"/>
</dbReference>
<keyword evidence="2" id="KW-1185">Reference proteome</keyword>
<gene>
    <name evidence="1" type="ORF">SS37A_02630</name>
</gene>
<accession>A0ABM8E401</accession>
<evidence type="ECO:0000313" key="1">
    <source>
        <dbReference type="EMBL" id="BDV32734.1"/>
    </source>
</evidence>
<protein>
    <recommendedName>
        <fullName evidence="3">Glycosyl transferase</fullName>
    </recommendedName>
</protein>
<evidence type="ECO:0008006" key="3">
    <source>
        <dbReference type="Google" id="ProtNLM"/>
    </source>
</evidence>